<proteinExistence type="inferred from homology"/>
<dbReference type="EMBL" id="DSUH01000306">
    <property type="protein sequence ID" value="HGU33825.1"/>
    <property type="molecule type" value="Genomic_DNA"/>
</dbReference>
<organism evidence="11">
    <name type="scientific">Desulfatirhabdium butyrativorans</name>
    <dbReference type="NCBI Taxonomy" id="340467"/>
    <lineage>
        <taxon>Bacteria</taxon>
        <taxon>Pseudomonadati</taxon>
        <taxon>Thermodesulfobacteriota</taxon>
        <taxon>Desulfobacteria</taxon>
        <taxon>Desulfobacterales</taxon>
        <taxon>Desulfatirhabdiaceae</taxon>
        <taxon>Desulfatirhabdium</taxon>
    </lineage>
</organism>
<protein>
    <submittedName>
        <fullName evidence="11">TonB-dependent receptor</fullName>
    </submittedName>
</protein>
<keyword evidence="6 8" id="KW-0472">Membrane</keyword>
<keyword evidence="3 8" id="KW-1134">Transmembrane beta strand</keyword>
<reference evidence="11" key="1">
    <citation type="journal article" date="2020" name="mSystems">
        <title>Genome- and Community-Level Interaction Insights into Carbon Utilization and Element Cycling Functions of Hydrothermarchaeota in Hydrothermal Sediment.</title>
        <authorList>
            <person name="Zhou Z."/>
            <person name="Liu Y."/>
            <person name="Xu W."/>
            <person name="Pan J."/>
            <person name="Luo Z.H."/>
            <person name="Li M."/>
        </authorList>
    </citation>
    <scope>NUCLEOTIDE SEQUENCE [LARGE SCALE GENOMIC DNA]</scope>
    <source>
        <strain evidence="11">SpSt-477</strain>
    </source>
</reference>
<evidence type="ECO:0000313" key="11">
    <source>
        <dbReference type="EMBL" id="HGU33825.1"/>
    </source>
</evidence>
<dbReference type="GO" id="GO:0015344">
    <property type="term" value="F:siderophore uptake transmembrane transporter activity"/>
    <property type="evidence" value="ECO:0007669"/>
    <property type="project" value="TreeGrafter"/>
</dbReference>
<keyword evidence="2 8" id="KW-0813">Transport</keyword>
<evidence type="ECO:0000256" key="1">
    <source>
        <dbReference type="ARBA" id="ARBA00004571"/>
    </source>
</evidence>
<dbReference type="InterPro" id="IPR037066">
    <property type="entry name" value="Plug_dom_sf"/>
</dbReference>
<keyword evidence="11" id="KW-0675">Receptor</keyword>
<evidence type="ECO:0000256" key="4">
    <source>
        <dbReference type="ARBA" id="ARBA00022692"/>
    </source>
</evidence>
<gene>
    <name evidence="11" type="ORF">ENS29_13385</name>
</gene>
<keyword evidence="4 8" id="KW-0812">Transmembrane</keyword>
<dbReference type="Pfam" id="PF07715">
    <property type="entry name" value="Plug"/>
    <property type="match status" value="1"/>
</dbReference>
<dbReference type="GO" id="GO:0044718">
    <property type="term" value="P:siderophore transmembrane transport"/>
    <property type="evidence" value="ECO:0007669"/>
    <property type="project" value="TreeGrafter"/>
</dbReference>
<evidence type="ECO:0000256" key="7">
    <source>
        <dbReference type="ARBA" id="ARBA00023237"/>
    </source>
</evidence>
<dbReference type="PANTHER" id="PTHR30069:SF29">
    <property type="entry name" value="HEMOGLOBIN AND HEMOGLOBIN-HAPTOGLOBIN-BINDING PROTEIN 1-RELATED"/>
    <property type="match status" value="1"/>
</dbReference>
<comment type="subcellular location">
    <subcellularLocation>
        <location evidence="1 8">Cell outer membrane</location>
        <topology evidence="1 8">Multi-pass membrane protein</topology>
    </subcellularLocation>
</comment>
<keyword evidence="5 9" id="KW-0732">Signal</keyword>
<dbReference type="PROSITE" id="PS52016">
    <property type="entry name" value="TONB_DEPENDENT_REC_3"/>
    <property type="match status" value="1"/>
</dbReference>
<evidence type="ECO:0000256" key="9">
    <source>
        <dbReference type="SAM" id="SignalP"/>
    </source>
</evidence>
<accession>A0A7C4RTL4</accession>
<evidence type="ECO:0000256" key="3">
    <source>
        <dbReference type="ARBA" id="ARBA00022452"/>
    </source>
</evidence>
<dbReference type="SUPFAM" id="SSF56935">
    <property type="entry name" value="Porins"/>
    <property type="match status" value="1"/>
</dbReference>
<dbReference type="InterPro" id="IPR039426">
    <property type="entry name" value="TonB-dep_rcpt-like"/>
</dbReference>
<dbReference type="Gene3D" id="2.40.170.20">
    <property type="entry name" value="TonB-dependent receptor, beta-barrel domain"/>
    <property type="match status" value="1"/>
</dbReference>
<sequence length="652" mass="72501">MNNVFLKQVLYLSICFLFLSLASEPEASTQGTEPPYEMPSIVVVGTPIIEGNEVDAYAGQKTTVTEQQMDDLNAQDLSTALRKTPGVNITRYNPIGSFGGASGGAVFIRGMGSSRPGAEIKMLIDGIPMYMSVWNHPLLDLMSIDPAQSIEVYKSPQPYIFGNAFAVINIVPKEKRDEGFRSRLRLEGGSYRTGIATLDHGGKQNDLDYYVSGGYRTSDGHREDANGELKDAYGRFGYRFSSNWKLSAFSLGNDNSASDPGKEGAPSTSKAGCYETNSWMNVVTLENRFDRASGFVKLYRNSGEGNWLNQPTSKSGVRENLYNNFLFYGAKAREAFRFWKGGEMLTGLDWDVTDGDYDDLYTNGTTNSWSGHQFTIVSPYAAINHTFGDKDGFYWTPSAGARYYDNSDFDSEWSPHAGMVFGYRQTELHAGYARGVIYPGLDVVVVSEKVNPALKTSWKNLNPELVDHFEIGISHAFGQLATAELTWFYDDGKDRYVIVPPPPPPPIWSNIESYRIQGIEASVSIQPSADLSLFAGVTLLDPEPSDLPYAPKVTYSAGMNWRFLEAFKLSLDCQYVDDMYVDSQARRLNATNTQEVSDYFLLNGKIGYHFPWNGNQTEIFLAVENITDTSYEYLPGYPMPGINGMMGIKLTF</sequence>
<dbReference type="Gene3D" id="2.170.130.10">
    <property type="entry name" value="TonB-dependent receptor, plug domain"/>
    <property type="match status" value="1"/>
</dbReference>
<feature type="domain" description="TonB-dependent receptor plug" evidence="10">
    <location>
        <begin position="58"/>
        <end position="163"/>
    </location>
</feature>
<evidence type="ECO:0000256" key="5">
    <source>
        <dbReference type="ARBA" id="ARBA00022729"/>
    </source>
</evidence>
<keyword evidence="7 8" id="KW-0998">Cell outer membrane</keyword>
<evidence type="ECO:0000259" key="10">
    <source>
        <dbReference type="Pfam" id="PF07715"/>
    </source>
</evidence>
<name>A0A7C4RTL4_9BACT</name>
<dbReference type="InterPro" id="IPR036942">
    <property type="entry name" value="Beta-barrel_TonB_sf"/>
</dbReference>
<feature type="chain" id="PRO_5028338892" evidence="9">
    <location>
        <begin position="28"/>
        <end position="652"/>
    </location>
</feature>
<feature type="signal peptide" evidence="9">
    <location>
        <begin position="1"/>
        <end position="27"/>
    </location>
</feature>
<dbReference type="GO" id="GO:0009279">
    <property type="term" value="C:cell outer membrane"/>
    <property type="evidence" value="ECO:0007669"/>
    <property type="project" value="UniProtKB-SubCell"/>
</dbReference>
<dbReference type="PANTHER" id="PTHR30069">
    <property type="entry name" value="TONB-DEPENDENT OUTER MEMBRANE RECEPTOR"/>
    <property type="match status" value="1"/>
</dbReference>
<evidence type="ECO:0000256" key="8">
    <source>
        <dbReference type="PROSITE-ProRule" id="PRU01360"/>
    </source>
</evidence>
<dbReference type="InterPro" id="IPR012910">
    <property type="entry name" value="Plug_dom"/>
</dbReference>
<comment type="caution">
    <text evidence="11">The sequence shown here is derived from an EMBL/GenBank/DDBJ whole genome shotgun (WGS) entry which is preliminary data.</text>
</comment>
<dbReference type="AlphaFoldDB" id="A0A7C4RTL4"/>
<evidence type="ECO:0000256" key="2">
    <source>
        <dbReference type="ARBA" id="ARBA00022448"/>
    </source>
</evidence>
<comment type="similarity">
    <text evidence="8">Belongs to the TonB-dependent receptor family.</text>
</comment>
<evidence type="ECO:0000256" key="6">
    <source>
        <dbReference type="ARBA" id="ARBA00023136"/>
    </source>
</evidence>